<dbReference type="InterPro" id="IPR011249">
    <property type="entry name" value="Metalloenz_LuxS/M16"/>
</dbReference>
<comment type="similarity">
    <text evidence="2 3">Belongs to the peptidase M16 family.</text>
</comment>
<dbReference type="InterPro" id="IPR050361">
    <property type="entry name" value="MPP/UQCRC_Complex"/>
</dbReference>
<dbReference type="FunFam" id="3.30.830.10:FF:000008">
    <property type="entry name" value="Mitochondrial-processing peptidase subunit beta"/>
    <property type="match status" value="1"/>
</dbReference>
<feature type="domain" description="Peptidase M16 N-terminal" evidence="4">
    <location>
        <begin position="31"/>
        <end position="178"/>
    </location>
</feature>
<accession>A0A0P1MEI0</accession>
<dbReference type="InterPro" id="IPR001431">
    <property type="entry name" value="Pept_M16_Zn_BS"/>
</dbReference>
<dbReference type="Proteomes" id="UP000182011">
    <property type="component" value="Unassembled WGS sequence"/>
</dbReference>
<dbReference type="GO" id="GO:0046872">
    <property type="term" value="F:metal ion binding"/>
    <property type="evidence" value="ECO:0007669"/>
    <property type="project" value="InterPro"/>
</dbReference>
<dbReference type="Gene3D" id="3.30.830.10">
    <property type="entry name" value="Metalloenzyme, LuxS/M16 peptidase-like"/>
    <property type="match status" value="2"/>
</dbReference>
<dbReference type="PROSITE" id="PS00143">
    <property type="entry name" value="INSULINASE"/>
    <property type="match status" value="1"/>
</dbReference>
<reference evidence="6 7" key="1">
    <citation type="submission" date="2015-11" db="EMBL/GenBank/DDBJ databases">
        <authorList>
            <person name="Zhang Y."/>
            <person name="Guo Z."/>
        </authorList>
    </citation>
    <scope>NUCLEOTIDE SEQUENCE [LARGE SCALE GENOMIC DNA]</scope>
    <source>
        <strain evidence="6">JGI-4</strain>
    </source>
</reference>
<accession>A0A0P1MMC5</accession>
<accession>A0A0P1LLK8</accession>
<evidence type="ECO:0000313" key="7">
    <source>
        <dbReference type="Proteomes" id="UP000182011"/>
    </source>
</evidence>
<accession>A0A0P1M2U0</accession>
<dbReference type="STRING" id="1633631.GCA_001442925_00124"/>
<feature type="domain" description="Peptidase M16 C-terminal" evidence="5">
    <location>
        <begin position="185"/>
        <end position="358"/>
    </location>
</feature>
<evidence type="ECO:0000259" key="4">
    <source>
        <dbReference type="Pfam" id="PF00675"/>
    </source>
</evidence>
<evidence type="ECO:0000256" key="1">
    <source>
        <dbReference type="ARBA" id="ARBA00001947"/>
    </source>
</evidence>
<proteinExistence type="inferred from homology"/>
<dbReference type="GO" id="GO:0004222">
    <property type="term" value="F:metalloendopeptidase activity"/>
    <property type="evidence" value="ECO:0007669"/>
    <property type="project" value="InterPro"/>
</dbReference>
<dbReference type="AlphaFoldDB" id="A0A0P1MMC5"/>
<gene>
    <name evidence="6" type="ORF">JGI4_00124</name>
</gene>
<name>A0A0P1MMC5_9BACT</name>
<dbReference type="InterPro" id="IPR007863">
    <property type="entry name" value="Peptidase_M16_C"/>
</dbReference>
<evidence type="ECO:0000313" key="6">
    <source>
        <dbReference type="EMBL" id="CUU00882.1"/>
    </source>
</evidence>
<dbReference type="Pfam" id="PF05193">
    <property type="entry name" value="Peptidase_M16_C"/>
    <property type="match status" value="1"/>
</dbReference>
<dbReference type="SUPFAM" id="SSF63411">
    <property type="entry name" value="LuxS/MPP-like metallohydrolase"/>
    <property type="match status" value="2"/>
</dbReference>
<dbReference type="InterPro" id="IPR011765">
    <property type="entry name" value="Pept_M16_N"/>
</dbReference>
<evidence type="ECO:0000256" key="2">
    <source>
        <dbReference type="ARBA" id="ARBA00007261"/>
    </source>
</evidence>
<dbReference type="PANTHER" id="PTHR11851">
    <property type="entry name" value="METALLOPROTEASE"/>
    <property type="match status" value="1"/>
</dbReference>
<dbReference type="OrthoDB" id="9811314at2"/>
<protein>
    <submittedName>
        <fullName evidence="6">Predicted Zn-dependent peptidase</fullName>
    </submittedName>
</protein>
<dbReference type="PANTHER" id="PTHR11851:SF49">
    <property type="entry name" value="MITOCHONDRIAL-PROCESSING PEPTIDASE SUBUNIT ALPHA"/>
    <property type="match status" value="1"/>
</dbReference>
<dbReference type="Pfam" id="PF00675">
    <property type="entry name" value="Peptidase_M16"/>
    <property type="match status" value="1"/>
</dbReference>
<dbReference type="GO" id="GO:0006508">
    <property type="term" value="P:proteolysis"/>
    <property type="evidence" value="ECO:0007669"/>
    <property type="project" value="InterPro"/>
</dbReference>
<accession>A0A0S4MP83</accession>
<evidence type="ECO:0000256" key="3">
    <source>
        <dbReference type="RuleBase" id="RU004447"/>
    </source>
</evidence>
<accession>A0A0P1MVE7</accession>
<evidence type="ECO:0000259" key="5">
    <source>
        <dbReference type="Pfam" id="PF05193"/>
    </source>
</evidence>
<comment type="cofactor">
    <cofactor evidence="1">
        <name>Zn(2+)</name>
        <dbReference type="ChEBI" id="CHEBI:29105"/>
    </cofactor>
</comment>
<dbReference type="RefSeq" id="WP_047133126.1">
    <property type="nucleotide sequence ID" value="NZ_CZVJ01000033.1"/>
</dbReference>
<accession>A0A0P1L909</accession>
<dbReference type="EMBL" id="FAOP01000001">
    <property type="protein sequence ID" value="CUU00882.1"/>
    <property type="molecule type" value="Genomic_DNA"/>
</dbReference>
<organism evidence="6 7">
    <name type="scientific">Candidatus Kryptonium thompsonii</name>
    <dbReference type="NCBI Taxonomy" id="1633631"/>
    <lineage>
        <taxon>Bacteria</taxon>
        <taxon>Pseudomonadati</taxon>
        <taxon>Candidatus Kryptoniota</taxon>
        <taxon>Candidatus Kryptonium</taxon>
    </lineage>
</organism>
<sequence length="429" mass="49162">MRKSRSVVVEKEKTQVATSNYNKTVLSNGIRVVSESIPHVKSVSLGVWVDVGSRDESDLDNGITHFIEHMVFKGTGKRSAREIAEFVEDIGGYLNAFTTKENTCFYVRVLSEHLKEGVEILADIVQNPTFDKREIEKEKKVVYEEIKDVEDDFEDYIGDLLEYQIYHPHPLGLPIIGTRETVSGFTREKLFEHLRKFYNPSNIVVSAAGNLVHDKLVEYVDKFFTATNKNGFVNVRRKPEGMRAVNYVIERPSSQSHVCIGTATFGARDKWRDHLLLLNTIIGDGMSSRLFQNIREKYGFVYSIYSFYTMFKDSGVFGVYFACDRKNVEKTIELVWKEFNSIVKNGVSVDELKRAKEQVKSSILIGLESMSNRMQRLAQIELVYDGRYSDVSEVIKKIGRITPDEIREVAIETLRKEKFTTVIINPSKK</sequence>